<dbReference type="OrthoDB" id="9807021at2"/>
<organism evidence="4 5">
    <name type="scientific">Paenibacillus stellifer</name>
    <dbReference type="NCBI Taxonomy" id="169760"/>
    <lineage>
        <taxon>Bacteria</taxon>
        <taxon>Bacillati</taxon>
        <taxon>Bacillota</taxon>
        <taxon>Bacilli</taxon>
        <taxon>Bacillales</taxon>
        <taxon>Paenibacillaceae</taxon>
        <taxon>Paenibacillus</taxon>
    </lineage>
</organism>
<feature type="domain" description="Methyl-accepting transducer" evidence="3">
    <location>
        <begin position="108"/>
        <end position="273"/>
    </location>
</feature>
<dbReference type="HOGENOM" id="CLU_043276_0_0_9"/>
<keyword evidence="5" id="KW-1185">Reference proteome</keyword>
<dbReference type="PANTHER" id="PTHR32089">
    <property type="entry name" value="METHYL-ACCEPTING CHEMOTAXIS PROTEIN MCPB"/>
    <property type="match status" value="1"/>
</dbReference>
<dbReference type="SUPFAM" id="SSF103190">
    <property type="entry name" value="Sensory domain-like"/>
    <property type="match status" value="1"/>
</dbReference>
<dbReference type="PANTHER" id="PTHR32089:SF112">
    <property type="entry name" value="LYSOZYME-LIKE PROTEIN-RELATED"/>
    <property type="match status" value="1"/>
</dbReference>
<dbReference type="SMART" id="SM00283">
    <property type="entry name" value="MA"/>
    <property type="match status" value="1"/>
</dbReference>
<keyword evidence="1 2" id="KW-0807">Transducer</keyword>
<proteinExistence type="predicted"/>
<reference evidence="4 5" key="1">
    <citation type="submission" date="2014-08" db="EMBL/GenBank/DDBJ databases">
        <title>Comparative genomics of the Paenibacillus odorifer group.</title>
        <authorList>
            <person name="den Bakker H.C."/>
            <person name="Tsai Y.-C."/>
            <person name="Martin N."/>
            <person name="Korlach J."/>
            <person name="Wiedmann M."/>
        </authorList>
    </citation>
    <scope>NUCLEOTIDE SEQUENCE [LARGE SCALE GENOMIC DNA]</scope>
    <source>
        <strain evidence="4 5">DSM 14472</strain>
    </source>
</reference>
<dbReference type="RefSeq" id="WP_038699647.1">
    <property type="nucleotide sequence ID" value="NZ_CP009286.1"/>
</dbReference>
<evidence type="ECO:0000313" key="4">
    <source>
        <dbReference type="EMBL" id="AIQ66090.1"/>
    </source>
</evidence>
<evidence type="ECO:0000256" key="2">
    <source>
        <dbReference type="PROSITE-ProRule" id="PRU00284"/>
    </source>
</evidence>
<gene>
    <name evidence="4" type="ORF">PSTEL_26225</name>
</gene>
<dbReference type="Pfam" id="PF00015">
    <property type="entry name" value="MCPsignal"/>
    <property type="match status" value="1"/>
</dbReference>
<dbReference type="EMBL" id="CP009286">
    <property type="protein sequence ID" value="AIQ66090.1"/>
    <property type="molecule type" value="Genomic_DNA"/>
</dbReference>
<evidence type="ECO:0000313" key="5">
    <source>
        <dbReference type="Proteomes" id="UP000029507"/>
    </source>
</evidence>
<dbReference type="AlphaFoldDB" id="A0A089M106"/>
<evidence type="ECO:0000256" key="1">
    <source>
        <dbReference type="ARBA" id="ARBA00023224"/>
    </source>
</evidence>
<dbReference type="KEGG" id="pste:PSTEL_26225"/>
<evidence type="ECO:0000259" key="3">
    <source>
        <dbReference type="PROSITE" id="PS50111"/>
    </source>
</evidence>
<dbReference type="STRING" id="169760.PSTEL_26225"/>
<dbReference type="SUPFAM" id="SSF58104">
    <property type="entry name" value="Methyl-accepting chemotaxis protein (MCP) signaling domain"/>
    <property type="match status" value="1"/>
</dbReference>
<dbReference type="Proteomes" id="UP000029507">
    <property type="component" value="Chromosome"/>
</dbReference>
<dbReference type="Gene3D" id="1.10.287.950">
    <property type="entry name" value="Methyl-accepting chemotaxis protein"/>
    <property type="match status" value="1"/>
</dbReference>
<name>A0A089M106_9BACL</name>
<dbReference type="InterPro" id="IPR029151">
    <property type="entry name" value="Sensor-like_sf"/>
</dbReference>
<accession>A0A089M106</accession>
<dbReference type="GO" id="GO:0007165">
    <property type="term" value="P:signal transduction"/>
    <property type="evidence" value="ECO:0007669"/>
    <property type="project" value="UniProtKB-KW"/>
</dbReference>
<protein>
    <recommendedName>
        <fullName evidence="3">Methyl-accepting transducer domain-containing protein</fullName>
    </recommendedName>
</protein>
<dbReference type="GO" id="GO:0016020">
    <property type="term" value="C:membrane"/>
    <property type="evidence" value="ECO:0007669"/>
    <property type="project" value="InterPro"/>
</dbReference>
<dbReference type="PROSITE" id="PS50111">
    <property type="entry name" value="CHEMOTAXIS_TRANSDUC_2"/>
    <property type="match status" value="1"/>
</dbReference>
<dbReference type="InterPro" id="IPR004089">
    <property type="entry name" value="MCPsignal_dom"/>
</dbReference>
<sequence>MDTLTALILAAPYFKQIHAQDIMVGITDKDIFHYYAPSEKLNFGLVKGSPVPKEDPTLMSALAGQVTVNRLPKDIYGSVVISTAVPIYGGDQDIIGAFAIAYTLDNEEKMENLTTQISGISGQLVDMVQTVAAQAEELSATTSQILDNSRQAVAESQQVNKVAGMIREISEQTNLLGLNAAIEAARVGELGAGFGVVASEVRKLSVHTKDATREIEQALGSVRSSIKQMEMEIESIAASSTAQAELVTQFSEVIEQLNHTSKEMADFIQTVAG</sequence>